<dbReference type="Proteomes" id="UP001341281">
    <property type="component" value="Chromosome 05"/>
</dbReference>
<dbReference type="EMBL" id="CP144749">
    <property type="protein sequence ID" value="WVZ75828.1"/>
    <property type="molecule type" value="Genomic_DNA"/>
</dbReference>
<gene>
    <name evidence="1" type="ORF">U9M48_023857</name>
</gene>
<protein>
    <submittedName>
        <fullName evidence="1">Uncharacterized protein</fullName>
    </submittedName>
</protein>
<dbReference type="AlphaFoldDB" id="A0AAQ3TM87"/>
<accession>A0AAQ3TM87</accession>
<sequence>MLQAATVALTMCLGVCTKDAREYAAMVSTSLLVHFCSCINLVLDLTLFYAEDGNCCNLGLGLNHKLADDIGRHDITSAQLQHDAHRRKRDHEDEAGYTGTRERFALLQVLEMSWMTTTPTKDGDELETDGTAEDCCTTLKDACGDGHEDLPSAIYTLISGVRTLQSCWT</sequence>
<evidence type="ECO:0000313" key="2">
    <source>
        <dbReference type="Proteomes" id="UP001341281"/>
    </source>
</evidence>
<proteinExistence type="predicted"/>
<evidence type="ECO:0000313" key="1">
    <source>
        <dbReference type="EMBL" id="WVZ75828.1"/>
    </source>
</evidence>
<reference evidence="1 2" key="1">
    <citation type="submission" date="2024-02" db="EMBL/GenBank/DDBJ databases">
        <title>High-quality chromosome-scale genome assembly of Pensacola bahiagrass (Paspalum notatum Flugge var. saurae).</title>
        <authorList>
            <person name="Vega J.M."/>
            <person name="Podio M."/>
            <person name="Orjuela J."/>
            <person name="Siena L.A."/>
            <person name="Pessino S.C."/>
            <person name="Combes M.C."/>
            <person name="Mariac C."/>
            <person name="Albertini E."/>
            <person name="Pupilli F."/>
            <person name="Ortiz J.P.A."/>
            <person name="Leblanc O."/>
        </authorList>
    </citation>
    <scope>NUCLEOTIDE SEQUENCE [LARGE SCALE GENOMIC DNA]</scope>
    <source>
        <strain evidence="1">R1</strain>
        <tissue evidence="1">Leaf</tissue>
    </source>
</reference>
<keyword evidence="2" id="KW-1185">Reference proteome</keyword>
<organism evidence="1 2">
    <name type="scientific">Paspalum notatum var. saurae</name>
    <dbReference type="NCBI Taxonomy" id="547442"/>
    <lineage>
        <taxon>Eukaryota</taxon>
        <taxon>Viridiplantae</taxon>
        <taxon>Streptophyta</taxon>
        <taxon>Embryophyta</taxon>
        <taxon>Tracheophyta</taxon>
        <taxon>Spermatophyta</taxon>
        <taxon>Magnoliopsida</taxon>
        <taxon>Liliopsida</taxon>
        <taxon>Poales</taxon>
        <taxon>Poaceae</taxon>
        <taxon>PACMAD clade</taxon>
        <taxon>Panicoideae</taxon>
        <taxon>Andropogonodae</taxon>
        <taxon>Paspaleae</taxon>
        <taxon>Paspalinae</taxon>
        <taxon>Paspalum</taxon>
    </lineage>
</organism>
<name>A0AAQ3TM87_PASNO</name>